<dbReference type="GeneID" id="24565784"/>
<evidence type="ECO:0000313" key="1">
    <source>
        <dbReference type="EMBL" id="CDR97243.1"/>
    </source>
</evidence>
<sequence length="238" mass="26620">MVYNSLADNPWNLKEAIDWLVALKGTDPSTNFKAMGAALYDFLGQQPIVTRSVTTIEELKRVSDRFIGQKELKHHRSSSVMLERCNGSVEKNTGEFADAMGSKPEKVADNVANVVYACEKFLYALRRPGEYTSAYSSEATWARSCSNDPEACAKIFVGIAPMLYTGLLTLMDASNATNSVWSWLEERQRVVDVLAAGGYTKWDCRHDMSFFDLSKVLSSIKKETFIMLYNIAGVLAFY</sequence>
<dbReference type="AlphaFoldDB" id="A0A061D9N5"/>
<reference evidence="2" key="1">
    <citation type="journal article" date="2014" name="Nucleic Acids Res.">
        <title>The evolutionary dynamics of variant antigen genes in Babesia reveal a history of genomic innovation underlying host-parasite interaction.</title>
        <authorList>
            <person name="Jackson A.P."/>
            <person name="Otto T.D."/>
            <person name="Darby A."/>
            <person name="Ramaprasad A."/>
            <person name="Xia D."/>
            <person name="Echaide I.E."/>
            <person name="Farber M."/>
            <person name="Gahlot S."/>
            <person name="Gamble J."/>
            <person name="Gupta D."/>
            <person name="Gupta Y."/>
            <person name="Jackson L."/>
            <person name="Malandrin L."/>
            <person name="Malas T.B."/>
            <person name="Moussa E."/>
            <person name="Nair M."/>
            <person name="Reid A.J."/>
            <person name="Sanders M."/>
            <person name="Sharma J."/>
            <person name="Tracey A."/>
            <person name="Quail M.A."/>
            <person name="Weir W."/>
            <person name="Wastling J.M."/>
            <person name="Hall N."/>
            <person name="Willadsen P."/>
            <person name="Lingelbach K."/>
            <person name="Shiels B."/>
            <person name="Tait A."/>
            <person name="Berriman M."/>
            <person name="Allred D.R."/>
            <person name="Pain A."/>
        </authorList>
    </citation>
    <scope>NUCLEOTIDE SEQUENCE [LARGE SCALE GENOMIC DNA]</scope>
    <source>
        <strain evidence="2">Bond</strain>
    </source>
</reference>
<name>A0A061D9N5_BABBI</name>
<evidence type="ECO:0000313" key="2">
    <source>
        <dbReference type="Proteomes" id="UP000033188"/>
    </source>
</evidence>
<dbReference type="OrthoDB" id="366620at2759"/>
<protein>
    <submittedName>
        <fullName evidence="1">Uncharacterized protein</fullName>
    </submittedName>
</protein>
<proteinExistence type="predicted"/>
<dbReference type="Proteomes" id="UP000033188">
    <property type="component" value="Chromosome 3"/>
</dbReference>
<gene>
    <name evidence="1" type="ORF">BBBOND_0311460</name>
</gene>
<dbReference type="EMBL" id="LK391709">
    <property type="protein sequence ID" value="CDR97243.1"/>
    <property type="molecule type" value="Genomic_DNA"/>
</dbReference>
<keyword evidence="2" id="KW-1185">Reference proteome</keyword>
<dbReference type="KEGG" id="bbig:BBBOND_0311460"/>
<accession>A0A061D9N5</accession>
<organism evidence="1 2">
    <name type="scientific">Babesia bigemina</name>
    <dbReference type="NCBI Taxonomy" id="5866"/>
    <lineage>
        <taxon>Eukaryota</taxon>
        <taxon>Sar</taxon>
        <taxon>Alveolata</taxon>
        <taxon>Apicomplexa</taxon>
        <taxon>Aconoidasida</taxon>
        <taxon>Piroplasmida</taxon>
        <taxon>Babesiidae</taxon>
        <taxon>Babesia</taxon>
    </lineage>
</organism>
<dbReference type="VEuPathDB" id="PiroplasmaDB:BBBOND_0311460"/>
<dbReference type="RefSeq" id="XP_012769429.1">
    <property type="nucleotide sequence ID" value="XM_012913975.1"/>
</dbReference>